<name>Q6K4I5_ORYSJ</name>
<gene>
    <name evidence="1" type="primary">OJ1227_D07.8</name>
</gene>
<evidence type="ECO:0000313" key="2">
    <source>
        <dbReference type="Proteomes" id="UP000000763"/>
    </source>
</evidence>
<protein>
    <submittedName>
        <fullName evidence="1">Uncharacterized protein</fullName>
    </submittedName>
</protein>
<reference evidence="2" key="1">
    <citation type="journal article" date="2005" name="Nature">
        <title>The map-based sequence of the rice genome.</title>
        <authorList>
            <consortium name="International rice genome sequencing project (IRGSP)"/>
            <person name="Matsumoto T."/>
            <person name="Wu J."/>
            <person name="Kanamori H."/>
            <person name="Katayose Y."/>
            <person name="Fujisawa M."/>
            <person name="Namiki N."/>
            <person name="Mizuno H."/>
            <person name="Yamamoto K."/>
            <person name="Antonio B.A."/>
            <person name="Baba T."/>
            <person name="Sakata K."/>
            <person name="Nagamura Y."/>
            <person name="Aoki H."/>
            <person name="Arikawa K."/>
            <person name="Arita K."/>
            <person name="Bito T."/>
            <person name="Chiden Y."/>
            <person name="Fujitsuka N."/>
            <person name="Fukunaka R."/>
            <person name="Hamada M."/>
            <person name="Harada C."/>
            <person name="Hayashi A."/>
            <person name="Hijishita S."/>
            <person name="Honda M."/>
            <person name="Hosokawa S."/>
            <person name="Ichikawa Y."/>
            <person name="Idonuma A."/>
            <person name="Iijima M."/>
            <person name="Ikeda M."/>
            <person name="Ikeno M."/>
            <person name="Ito K."/>
            <person name="Ito S."/>
            <person name="Ito T."/>
            <person name="Ito Y."/>
            <person name="Ito Y."/>
            <person name="Iwabuchi A."/>
            <person name="Kamiya K."/>
            <person name="Karasawa W."/>
            <person name="Kurita K."/>
            <person name="Katagiri S."/>
            <person name="Kikuta A."/>
            <person name="Kobayashi H."/>
            <person name="Kobayashi N."/>
            <person name="Machita K."/>
            <person name="Maehara T."/>
            <person name="Masukawa M."/>
            <person name="Mizubayashi T."/>
            <person name="Mukai Y."/>
            <person name="Nagasaki H."/>
            <person name="Nagata Y."/>
            <person name="Naito S."/>
            <person name="Nakashima M."/>
            <person name="Nakama Y."/>
            <person name="Nakamichi Y."/>
            <person name="Nakamura M."/>
            <person name="Meguro A."/>
            <person name="Negishi M."/>
            <person name="Ohta I."/>
            <person name="Ohta T."/>
            <person name="Okamoto M."/>
            <person name="Ono N."/>
            <person name="Saji S."/>
            <person name="Sakaguchi M."/>
            <person name="Sakai K."/>
            <person name="Shibata M."/>
            <person name="Shimokawa T."/>
            <person name="Song J."/>
            <person name="Takazaki Y."/>
            <person name="Terasawa K."/>
            <person name="Tsugane M."/>
            <person name="Tsuji K."/>
            <person name="Ueda S."/>
            <person name="Waki K."/>
            <person name="Yamagata H."/>
            <person name="Yamamoto M."/>
            <person name="Yamamoto S."/>
            <person name="Yamane H."/>
            <person name="Yoshiki S."/>
            <person name="Yoshihara R."/>
            <person name="Yukawa K."/>
            <person name="Zhong H."/>
            <person name="Yano M."/>
            <person name="Yuan Q."/>
            <person name="Ouyang S."/>
            <person name="Liu J."/>
            <person name="Jones K.M."/>
            <person name="Gansberger K."/>
            <person name="Moffat K."/>
            <person name="Hill J."/>
            <person name="Bera J."/>
            <person name="Fadrosh D."/>
            <person name="Jin S."/>
            <person name="Johri S."/>
            <person name="Kim M."/>
            <person name="Overton L."/>
            <person name="Reardon M."/>
            <person name="Tsitrin T."/>
            <person name="Vuong H."/>
            <person name="Weaver B."/>
            <person name="Ciecko A."/>
            <person name="Tallon L."/>
            <person name="Jackson J."/>
            <person name="Pai G."/>
            <person name="Aken S.V."/>
            <person name="Utterback T."/>
            <person name="Reidmuller S."/>
            <person name="Feldblyum T."/>
            <person name="Hsiao J."/>
            <person name="Zismann V."/>
            <person name="Iobst S."/>
            <person name="de Vazeille A.R."/>
            <person name="Buell C.R."/>
            <person name="Ying K."/>
            <person name="Li Y."/>
            <person name="Lu T."/>
            <person name="Huang Y."/>
            <person name="Zhao Q."/>
            <person name="Feng Q."/>
            <person name="Zhang L."/>
            <person name="Zhu J."/>
            <person name="Weng Q."/>
            <person name="Mu J."/>
            <person name="Lu Y."/>
            <person name="Fan D."/>
            <person name="Liu Y."/>
            <person name="Guan J."/>
            <person name="Zhang Y."/>
            <person name="Yu S."/>
            <person name="Liu X."/>
            <person name="Zhang Y."/>
            <person name="Hong G."/>
            <person name="Han B."/>
            <person name="Choisne N."/>
            <person name="Demange N."/>
            <person name="Orjeda G."/>
            <person name="Samain S."/>
            <person name="Cattolico L."/>
            <person name="Pelletier E."/>
            <person name="Couloux A."/>
            <person name="Segurens B."/>
            <person name="Wincker P."/>
            <person name="D'Hont A."/>
            <person name="Scarpelli C."/>
            <person name="Weissenbach J."/>
            <person name="Salanoubat M."/>
            <person name="Quetier F."/>
            <person name="Yu Y."/>
            <person name="Kim H.R."/>
            <person name="Rambo T."/>
            <person name="Currie J."/>
            <person name="Collura K."/>
            <person name="Luo M."/>
            <person name="Yang T."/>
            <person name="Ammiraju J.S.S."/>
            <person name="Engler F."/>
            <person name="Soderlund C."/>
            <person name="Wing R.A."/>
            <person name="Palmer L.E."/>
            <person name="de la Bastide M."/>
            <person name="Spiegel L."/>
            <person name="Nascimento L."/>
            <person name="Zutavern T."/>
            <person name="O'Shaughnessy A."/>
            <person name="Dike S."/>
            <person name="Dedhia N."/>
            <person name="Preston R."/>
            <person name="Balija V."/>
            <person name="McCombie W.R."/>
            <person name="Chow T."/>
            <person name="Chen H."/>
            <person name="Chung M."/>
            <person name="Chen C."/>
            <person name="Shaw J."/>
            <person name="Wu H."/>
            <person name="Hsiao K."/>
            <person name="Chao Y."/>
            <person name="Chu M."/>
            <person name="Cheng C."/>
            <person name="Hour A."/>
            <person name="Lee P."/>
            <person name="Lin S."/>
            <person name="Lin Y."/>
            <person name="Liou J."/>
            <person name="Liu S."/>
            <person name="Hsing Y."/>
            <person name="Raghuvanshi S."/>
            <person name="Mohanty A."/>
            <person name="Bharti A.K."/>
            <person name="Gaur A."/>
            <person name="Gupta V."/>
            <person name="Kumar D."/>
            <person name="Ravi V."/>
            <person name="Vij S."/>
            <person name="Kapur A."/>
            <person name="Khurana P."/>
            <person name="Khurana P."/>
            <person name="Khurana J.P."/>
            <person name="Tyagi A.K."/>
            <person name="Gaikwad K."/>
            <person name="Singh A."/>
            <person name="Dalal V."/>
            <person name="Srivastava S."/>
            <person name="Dixit A."/>
            <person name="Pal A.K."/>
            <person name="Ghazi I.A."/>
            <person name="Yadav M."/>
            <person name="Pandit A."/>
            <person name="Bhargava A."/>
            <person name="Sureshbabu K."/>
            <person name="Batra K."/>
            <person name="Sharma T.R."/>
            <person name="Mohapatra T."/>
            <person name="Singh N.K."/>
            <person name="Messing J."/>
            <person name="Nelson A.B."/>
            <person name="Fuks G."/>
            <person name="Kavchok S."/>
            <person name="Keizer G."/>
            <person name="Linton E."/>
            <person name="Llaca V."/>
            <person name="Song R."/>
            <person name="Tanyolac B."/>
            <person name="Young S."/>
            <person name="Ho-Il K."/>
            <person name="Hahn J.H."/>
            <person name="Sangsakoo G."/>
            <person name="Vanavichit A."/>
            <person name="de Mattos Luiz.A.T."/>
            <person name="Zimmer P.D."/>
            <person name="Malone G."/>
            <person name="Dellagostin O."/>
            <person name="de Oliveira A.C."/>
            <person name="Bevan M."/>
            <person name="Bancroft I."/>
            <person name="Minx P."/>
            <person name="Cordum H."/>
            <person name="Wilson R."/>
            <person name="Cheng Z."/>
            <person name="Jin W."/>
            <person name="Jiang J."/>
            <person name="Leong S.A."/>
            <person name="Iwama H."/>
            <person name="Gojobori T."/>
            <person name="Itoh T."/>
            <person name="Niimura Y."/>
            <person name="Fujii Y."/>
            <person name="Habara T."/>
            <person name="Sakai H."/>
            <person name="Sato Y."/>
            <person name="Wilson G."/>
            <person name="Kumar K."/>
            <person name="McCouch S."/>
            <person name="Juretic N."/>
            <person name="Hoen D."/>
            <person name="Wright S."/>
            <person name="Bruskiewich R."/>
            <person name="Bureau T."/>
            <person name="Miyao A."/>
            <person name="Hirochika H."/>
            <person name="Nishikawa T."/>
            <person name="Kadowaki K."/>
            <person name="Sugiura M."/>
            <person name="Burr B."/>
            <person name="Sasaki T."/>
        </authorList>
    </citation>
    <scope>NUCLEOTIDE SEQUENCE [LARGE SCALE GENOMIC DNA]</scope>
    <source>
        <strain evidence="2">cv. Nipponbare</strain>
    </source>
</reference>
<evidence type="ECO:0000313" key="1">
    <source>
        <dbReference type="EMBL" id="BAD19881.1"/>
    </source>
</evidence>
<dbReference type="Proteomes" id="UP000000763">
    <property type="component" value="Chromosome 9"/>
</dbReference>
<dbReference type="AlphaFoldDB" id="Q6K4I5"/>
<organism evidence="1 2">
    <name type="scientific">Oryza sativa subsp. japonica</name>
    <name type="common">Rice</name>
    <dbReference type="NCBI Taxonomy" id="39947"/>
    <lineage>
        <taxon>Eukaryota</taxon>
        <taxon>Viridiplantae</taxon>
        <taxon>Streptophyta</taxon>
        <taxon>Embryophyta</taxon>
        <taxon>Tracheophyta</taxon>
        <taxon>Spermatophyta</taxon>
        <taxon>Magnoliopsida</taxon>
        <taxon>Liliopsida</taxon>
        <taxon>Poales</taxon>
        <taxon>Poaceae</taxon>
        <taxon>BOP clade</taxon>
        <taxon>Oryzoideae</taxon>
        <taxon>Oryzeae</taxon>
        <taxon>Oryzinae</taxon>
        <taxon>Oryza</taxon>
        <taxon>Oryza sativa</taxon>
    </lineage>
</organism>
<proteinExistence type="predicted"/>
<reference evidence="2" key="2">
    <citation type="journal article" date="2008" name="Nucleic Acids Res.">
        <title>The rice annotation project database (RAP-DB): 2008 update.</title>
        <authorList>
            <consortium name="The rice annotation project (RAP)"/>
        </authorList>
    </citation>
    <scope>GENOME REANNOTATION</scope>
    <source>
        <strain evidence="2">cv. Nipponbare</strain>
    </source>
</reference>
<sequence length="55" mass="6306">MAQDAGNAILPASCIMSGKHMSFVRKFMPEDAVVRAEEPWPRLRYPERCRIKEAD</sequence>
<dbReference type="EMBL" id="AP005563">
    <property type="protein sequence ID" value="BAD19881.1"/>
    <property type="molecule type" value="Genomic_DNA"/>
</dbReference>
<accession>Q6K4I5</accession>